<evidence type="ECO:0000256" key="1">
    <source>
        <dbReference type="ARBA" id="ARBA00004571"/>
    </source>
</evidence>
<evidence type="ECO:0000256" key="2">
    <source>
        <dbReference type="ARBA" id="ARBA00009810"/>
    </source>
</evidence>
<evidence type="ECO:0000256" key="14">
    <source>
        <dbReference type="SAM" id="SignalP"/>
    </source>
</evidence>
<evidence type="ECO:0000256" key="13">
    <source>
        <dbReference type="SAM" id="MobiDB-lite"/>
    </source>
</evidence>
<evidence type="ECO:0000256" key="9">
    <source>
        <dbReference type="ARBA" id="ARBA00023170"/>
    </source>
</evidence>
<dbReference type="SUPFAM" id="SSF56935">
    <property type="entry name" value="Porins"/>
    <property type="match status" value="1"/>
</dbReference>
<dbReference type="Gene3D" id="2.40.170.20">
    <property type="entry name" value="TonB-dependent receptor, beta-barrel domain"/>
    <property type="match status" value="1"/>
</dbReference>
<reference evidence="17 18" key="1">
    <citation type="submission" date="2020-08" db="EMBL/GenBank/DDBJ databases">
        <title>Genomic Encyclopedia of Type Strains, Phase III (KMG-III): the genomes of soil and plant-associated and newly described type strains.</title>
        <authorList>
            <person name="Whitman W."/>
        </authorList>
    </citation>
    <scope>NUCLEOTIDE SEQUENCE [LARGE SCALE GENOMIC DNA]</scope>
    <source>
        <strain evidence="17 18">CECT 7753</strain>
    </source>
</reference>
<dbReference type="PROSITE" id="PS52016">
    <property type="entry name" value="TONB_DEPENDENT_REC_3"/>
    <property type="match status" value="1"/>
</dbReference>
<name>A0A7W5E6Z1_9BURK</name>
<comment type="subcellular location">
    <subcellularLocation>
        <location evidence="1 11">Cell outer membrane</location>
        <topology evidence="1 11">Multi-pass membrane protein</topology>
    </subcellularLocation>
</comment>
<evidence type="ECO:0000256" key="6">
    <source>
        <dbReference type="ARBA" id="ARBA00022729"/>
    </source>
</evidence>
<evidence type="ECO:0000256" key="7">
    <source>
        <dbReference type="ARBA" id="ARBA00023077"/>
    </source>
</evidence>
<dbReference type="InterPro" id="IPR039426">
    <property type="entry name" value="TonB-dep_rcpt-like"/>
</dbReference>
<keyword evidence="3 11" id="KW-0813">Transport</keyword>
<dbReference type="InterPro" id="IPR036942">
    <property type="entry name" value="Beta-barrel_TonB_sf"/>
</dbReference>
<dbReference type="EMBL" id="JACHXS010000001">
    <property type="protein sequence ID" value="MBB3219390.1"/>
    <property type="molecule type" value="Genomic_DNA"/>
</dbReference>
<keyword evidence="10 11" id="KW-0998">Cell outer membrane</keyword>
<keyword evidence="4 11" id="KW-1134">Transmembrane beta strand</keyword>
<keyword evidence="7 12" id="KW-0798">TonB box</keyword>
<feature type="signal peptide" evidence="14">
    <location>
        <begin position="1"/>
        <end position="27"/>
    </location>
</feature>
<keyword evidence="8 11" id="KW-0472">Membrane</keyword>
<dbReference type="CDD" id="cd01347">
    <property type="entry name" value="ligand_gated_channel"/>
    <property type="match status" value="1"/>
</dbReference>
<evidence type="ECO:0000256" key="11">
    <source>
        <dbReference type="PROSITE-ProRule" id="PRU01360"/>
    </source>
</evidence>
<dbReference type="AlphaFoldDB" id="A0A7W5E6Z1"/>
<dbReference type="Proteomes" id="UP000584325">
    <property type="component" value="Unassembled WGS sequence"/>
</dbReference>
<keyword evidence="6 14" id="KW-0732">Signal</keyword>
<dbReference type="PANTHER" id="PTHR30069:SF29">
    <property type="entry name" value="HEMOGLOBIN AND HEMOGLOBIN-HAPTOGLOBIN-BINDING PROTEIN 1-RELATED"/>
    <property type="match status" value="1"/>
</dbReference>
<proteinExistence type="inferred from homology"/>
<dbReference type="GO" id="GO:0015344">
    <property type="term" value="F:siderophore uptake transmembrane transporter activity"/>
    <property type="evidence" value="ECO:0007669"/>
    <property type="project" value="TreeGrafter"/>
</dbReference>
<evidence type="ECO:0000259" key="15">
    <source>
        <dbReference type="Pfam" id="PF00593"/>
    </source>
</evidence>
<dbReference type="Gene3D" id="2.170.130.10">
    <property type="entry name" value="TonB-dependent receptor, plug domain"/>
    <property type="match status" value="1"/>
</dbReference>
<evidence type="ECO:0000259" key="16">
    <source>
        <dbReference type="Pfam" id="PF07715"/>
    </source>
</evidence>
<comment type="similarity">
    <text evidence="2 11 12">Belongs to the TonB-dependent receptor family.</text>
</comment>
<dbReference type="Pfam" id="PF00593">
    <property type="entry name" value="TonB_dep_Rec_b-barrel"/>
    <property type="match status" value="1"/>
</dbReference>
<dbReference type="Pfam" id="PF07715">
    <property type="entry name" value="Plug"/>
    <property type="match status" value="1"/>
</dbReference>
<feature type="domain" description="TonB-dependent receptor plug" evidence="16">
    <location>
        <begin position="78"/>
        <end position="176"/>
    </location>
</feature>
<accession>A0A7W5E6Z1</accession>
<evidence type="ECO:0000256" key="10">
    <source>
        <dbReference type="ARBA" id="ARBA00023237"/>
    </source>
</evidence>
<feature type="region of interest" description="Disordered" evidence="13">
    <location>
        <begin position="36"/>
        <end position="82"/>
    </location>
</feature>
<evidence type="ECO:0000256" key="4">
    <source>
        <dbReference type="ARBA" id="ARBA00022452"/>
    </source>
</evidence>
<protein>
    <submittedName>
        <fullName evidence="17">Outer membrane receptor protein involved in Fe transport</fullName>
    </submittedName>
</protein>
<feature type="domain" description="TonB-dependent receptor-like beta-barrel" evidence="15">
    <location>
        <begin position="276"/>
        <end position="711"/>
    </location>
</feature>
<gene>
    <name evidence="17" type="ORF">FHS02_000177</name>
</gene>
<dbReference type="InterPro" id="IPR012910">
    <property type="entry name" value="Plug_dom"/>
</dbReference>
<evidence type="ECO:0000256" key="8">
    <source>
        <dbReference type="ARBA" id="ARBA00023136"/>
    </source>
</evidence>
<evidence type="ECO:0000313" key="18">
    <source>
        <dbReference type="Proteomes" id="UP000584325"/>
    </source>
</evidence>
<organism evidence="17 18">
    <name type="scientific">Pseudoduganella umbonata</name>
    <dbReference type="NCBI Taxonomy" id="864828"/>
    <lineage>
        <taxon>Bacteria</taxon>
        <taxon>Pseudomonadati</taxon>
        <taxon>Pseudomonadota</taxon>
        <taxon>Betaproteobacteria</taxon>
        <taxon>Burkholderiales</taxon>
        <taxon>Oxalobacteraceae</taxon>
        <taxon>Telluria group</taxon>
        <taxon>Pseudoduganella</taxon>
    </lineage>
</organism>
<evidence type="ECO:0000313" key="17">
    <source>
        <dbReference type="EMBL" id="MBB3219390.1"/>
    </source>
</evidence>
<evidence type="ECO:0000256" key="12">
    <source>
        <dbReference type="RuleBase" id="RU003357"/>
    </source>
</evidence>
<keyword evidence="9 17" id="KW-0675">Receptor</keyword>
<dbReference type="GO" id="GO:0044718">
    <property type="term" value="P:siderophore transmembrane transport"/>
    <property type="evidence" value="ECO:0007669"/>
    <property type="project" value="TreeGrafter"/>
</dbReference>
<dbReference type="InterPro" id="IPR037066">
    <property type="entry name" value="Plug_dom_sf"/>
</dbReference>
<comment type="caution">
    <text evidence="17">The sequence shown here is derived from an EMBL/GenBank/DDBJ whole genome shotgun (WGS) entry which is preliminary data.</text>
</comment>
<dbReference type="InterPro" id="IPR000531">
    <property type="entry name" value="Beta-barrel_TonB"/>
</dbReference>
<dbReference type="PANTHER" id="PTHR30069">
    <property type="entry name" value="TONB-DEPENDENT OUTER MEMBRANE RECEPTOR"/>
    <property type="match status" value="1"/>
</dbReference>
<dbReference type="RefSeq" id="WP_229422495.1">
    <property type="nucleotide sequence ID" value="NZ_CP040017.1"/>
</dbReference>
<feature type="chain" id="PRO_5031278597" evidence="14">
    <location>
        <begin position="28"/>
        <end position="749"/>
    </location>
</feature>
<dbReference type="GO" id="GO:0009279">
    <property type="term" value="C:cell outer membrane"/>
    <property type="evidence" value="ECO:0007669"/>
    <property type="project" value="UniProtKB-SubCell"/>
</dbReference>
<sequence>MRSPKTAPPFKLAVLAAAVFAALPAFADIVQTVPEISEQRTQQEPQQQEPQQQEPRKPAEPMQTVQIKGSAAAYDPRRDDTASKVVVSTEEIQRYGDTAITDVFKRIPGVTVGGAGRGGGDVRMRGLGNGYTQILLNGERAPAGFSIDTLSPDVIERIEIVRAASAEFSTQSIAGTINIVLKRAVKTAQREIKLSAAKSADQNSPSGSLQLSDRDGALSYSLSGNFWRGTYDRVSPVEETLVDPAGELRMVRHTRQQDGGRWEGMNLAPRLNWNLGDGDTLTSQTFVNFNRNRYHGYQEIDTELGTPPRFDVRDMYNSNRSLFARTDLNWVKRLGESGKLDAKAGISGMRSDGTWHELDYRAAALGRDATVLSETTETGFSTQGKYSAPWLEDHALSMGWDAGITLRDDARKEDEADLPGYVALDSDEGYEAKVTRVALYAQDEWNLTPRWSVYAGLRWEGIETTSEGDSFATVSQTNSVWSPLAQTLYKLPDSRDQLRLALTRTYKAPSPNNLVPRRFTSTNNSQTEPDRRGNPDLQPELASGIDASYEHYWGDNALLSAAASMRRISGYTRQGLFLENGRWLATPVNDGNAVTRSIELEAKFPLAAVLDDAPGVDLRASVARNWSRVDVVPGPDNRLDQQTPLSATFGADYRSRDGKLSTGASFAFREGGPVRIDVNQTAYQSVRRDLDVYALWKFNPQYQLRVAVSNLLGQDSLGDSAYLDVNGTLRRTSIYPGYAQGRATLEMRF</sequence>
<feature type="compositionally biased region" description="Low complexity" evidence="13">
    <location>
        <begin position="39"/>
        <end position="53"/>
    </location>
</feature>
<feature type="region of interest" description="Disordered" evidence="13">
    <location>
        <begin position="509"/>
        <end position="541"/>
    </location>
</feature>
<evidence type="ECO:0000256" key="5">
    <source>
        <dbReference type="ARBA" id="ARBA00022692"/>
    </source>
</evidence>
<evidence type="ECO:0000256" key="3">
    <source>
        <dbReference type="ARBA" id="ARBA00022448"/>
    </source>
</evidence>
<keyword evidence="5 11" id="KW-0812">Transmembrane</keyword>